<comment type="caution">
    <text evidence="2">The sequence shown here is derived from an EMBL/GenBank/DDBJ whole genome shotgun (WGS) entry which is preliminary data.</text>
</comment>
<feature type="non-terminal residue" evidence="2">
    <location>
        <position position="222"/>
    </location>
</feature>
<protein>
    <submittedName>
        <fullName evidence="2">Uncharacterized protein</fullName>
    </submittedName>
</protein>
<dbReference type="EMBL" id="JABANM010004805">
    <property type="protein sequence ID" value="KAF4748668.1"/>
    <property type="molecule type" value="Genomic_DNA"/>
</dbReference>
<evidence type="ECO:0000313" key="2">
    <source>
        <dbReference type="EMBL" id="KAF4748668.1"/>
    </source>
</evidence>
<dbReference type="Proteomes" id="UP000574390">
    <property type="component" value="Unassembled WGS sequence"/>
</dbReference>
<evidence type="ECO:0000313" key="3">
    <source>
        <dbReference type="Proteomes" id="UP000574390"/>
    </source>
</evidence>
<dbReference type="AlphaFoldDB" id="A0A7J6TTQ9"/>
<sequence length="222" mass="24517">VSVAILAQVILLSSLNPGSLMVSGEGADHMVWCIINSDTGEVLDPTQLIEVAIGFTTSNAGDLLDAEGELGKRLRLAPLATEDCRSNPQATYRILLPRIRALFSPVRAVEVTRHGWTVEVRDFQVREVGIDGKVARMSGESLLKSWAIVERAMTKQNMHELHDFDEEAASESPSGTWDSGQDLASSFRQGYDMSLRETEVFIRGRCGPDAVEKIERFIKSQR</sequence>
<name>A0A7J6TTQ9_PEROL</name>
<proteinExistence type="predicted"/>
<feature type="non-terminal residue" evidence="2">
    <location>
        <position position="1"/>
    </location>
</feature>
<keyword evidence="1" id="KW-0732">Signal</keyword>
<gene>
    <name evidence="2" type="ORF">FOZ62_006453</name>
</gene>
<organism evidence="2 3">
    <name type="scientific">Perkinsus olseni</name>
    <name type="common">Perkinsus atlanticus</name>
    <dbReference type="NCBI Taxonomy" id="32597"/>
    <lineage>
        <taxon>Eukaryota</taxon>
        <taxon>Sar</taxon>
        <taxon>Alveolata</taxon>
        <taxon>Perkinsozoa</taxon>
        <taxon>Perkinsea</taxon>
        <taxon>Perkinsida</taxon>
        <taxon>Perkinsidae</taxon>
        <taxon>Perkinsus</taxon>
    </lineage>
</organism>
<accession>A0A7J6TTQ9</accession>
<evidence type="ECO:0000256" key="1">
    <source>
        <dbReference type="SAM" id="SignalP"/>
    </source>
</evidence>
<reference evidence="2 3" key="1">
    <citation type="submission" date="2020-04" db="EMBL/GenBank/DDBJ databases">
        <title>Perkinsus olseni comparative genomics.</title>
        <authorList>
            <person name="Bogema D.R."/>
        </authorList>
    </citation>
    <scope>NUCLEOTIDE SEQUENCE [LARGE SCALE GENOMIC DNA]</scope>
    <source>
        <strain evidence="2">ATCC PRA-205</strain>
    </source>
</reference>
<feature type="chain" id="PRO_5029845691" evidence="1">
    <location>
        <begin position="22"/>
        <end position="222"/>
    </location>
</feature>
<feature type="signal peptide" evidence="1">
    <location>
        <begin position="1"/>
        <end position="21"/>
    </location>
</feature>